<gene>
    <name evidence="1" type="ORF">LPBF_02860</name>
</gene>
<protein>
    <recommendedName>
        <fullName evidence="3">TonB C-terminal domain-containing protein</fullName>
    </recommendedName>
</protein>
<proteinExistence type="predicted"/>
<comment type="caution">
    <text evidence="1">The sequence shown here is derived from an EMBL/GenBank/DDBJ whole genome shotgun (WGS) entry which is preliminary data.</text>
</comment>
<evidence type="ECO:0000313" key="2">
    <source>
        <dbReference type="Proteomes" id="UP000093510"/>
    </source>
</evidence>
<dbReference type="STRING" id="1763534.GCA_001831475_02598"/>
<keyword evidence="2" id="KW-1185">Reference proteome</keyword>
<accession>A0A1B9E7I6</accession>
<evidence type="ECO:0008006" key="3">
    <source>
        <dbReference type="Google" id="ProtNLM"/>
    </source>
</evidence>
<dbReference type="RefSeq" id="WP_066332221.1">
    <property type="nucleotide sequence ID" value="NZ_LVEP01000013.1"/>
</dbReference>
<evidence type="ECO:0000313" key="1">
    <source>
        <dbReference type="EMBL" id="OCB77906.1"/>
    </source>
</evidence>
<organism evidence="1 2">
    <name type="scientific">Flavobacterium crassostreae</name>
    <dbReference type="NCBI Taxonomy" id="1763534"/>
    <lineage>
        <taxon>Bacteria</taxon>
        <taxon>Pseudomonadati</taxon>
        <taxon>Bacteroidota</taxon>
        <taxon>Flavobacteriia</taxon>
        <taxon>Flavobacteriales</taxon>
        <taxon>Flavobacteriaceae</taxon>
        <taxon>Flavobacterium</taxon>
    </lineage>
</organism>
<dbReference type="Proteomes" id="UP000093510">
    <property type="component" value="Unassembled WGS sequence"/>
</dbReference>
<sequence>MTYKTIQIVFFLFSTLYTKAQVVKNFKPCGDGVFYPYYNNRLSYTPDFYLVKNHFKSNYNDIDYKNTANNTGMIHIVFSVNCKGETGNYSIDTFDYDYKYCTINDAIKEKLLKLTQELKIWQSINENQKIQNFHKYFIFKIKNGSLTEILLK</sequence>
<dbReference type="AlphaFoldDB" id="A0A1B9E7I6"/>
<dbReference type="EMBL" id="LVEP01000013">
    <property type="protein sequence ID" value="OCB77906.1"/>
    <property type="molecule type" value="Genomic_DNA"/>
</dbReference>
<name>A0A1B9E7I6_9FLAO</name>
<reference evidence="1 2" key="1">
    <citation type="submission" date="2016-03" db="EMBL/GenBank/DDBJ databases">
        <authorList>
            <person name="Ploux O."/>
        </authorList>
    </citation>
    <scope>NUCLEOTIDE SEQUENCE [LARGE SCALE GENOMIC DNA]</scope>
    <source>
        <strain evidence="1 2">LPB0076</strain>
    </source>
</reference>